<accession>A0A5C2RUY5</accession>
<dbReference type="EMBL" id="ML122299">
    <property type="protein sequence ID" value="RPD55021.1"/>
    <property type="molecule type" value="Genomic_DNA"/>
</dbReference>
<dbReference type="Proteomes" id="UP000313359">
    <property type="component" value="Unassembled WGS sequence"/>
</dbReference>
<name>A0A5C2RUY5_9APHY</name>
<reference evidence="2" key="1">
    <citation type="journal article" date="2018" name="Genome Biol. Evol.">
        <title>Genomics and development of Lentinus tigrinus, a white-rot wood-decaying mushroom with dimorphic fruiting bodies.</title>
        <authorList>
            <person name="Wu B."/>
            <person name="Xu Z."/>
            <person name="Knudson A."/>
            <person name="Carlson A."/>
            <person name="Chen N."/>
            <person name="Kovaka S."/>
            <person name="LaButti K."/>
            <person name="Lipzen A."/>
            <person name="Pennachio C."/>
            <person name="Riley R."/>
            <person name="Schakwitz W."/>
            <person name="Umezawa K."/>
            <person name="Ohm R.A."/>
            <person name="Grigoriev I.V."/>
            <person name="Nagy L.G."/>
            <person name="Gibbons J."/>
            <person name="Hibbett D."/>
        </authorList>
    </citation>
    <scope>NUCLEOTIDE SEQUENCE [LARGE SCALE GENOMIC DNA]</scope>
    <source>
        <strain evidence="2">ALCF2SS1-6</strain>
    </source>
</reference>
<organism evidence="2 3">
    <name type="scientific">Lentinus tigrinus ALCF2SS1-6</name>
    <dbReference type="NCBI Taxonomy" id="1328759"/>
    <lineage>
        <taxon>Eukaryota</taxon>
        <taxon>Fungi</taxon>
        <taxon>Dikarya</taxon>
        <taxon>Basidiomycota</taxon>
        <taxon>Agaricomycotina</taxon>
        <taxon>Agaricomycetes</taxon>
        <taxon>Polyporales</taxon>
        <taxon>Polyporaceae</taxon>
        <taxon>Lentinus</taxon>
    </lineage>
</organism>
<feature type="region of interest" description="Disordered" evidence="1">
    <location>
        <begin position="206"/>
        <end position="226"/>
    </location>
</feature>
<sequence>MHPYTPAPHFYPPPLPAPMPYTQLVPIYSYYPYAYPHYYPAWTPPPYPIPVPHYVYVPPPASAAAPPPAPSPQPLPVFHQVQNYGSPAPPSMPYSQAQLEIKTPIQTSVKPPSVLHTPGNPTEDDIDSALNRAGIEDHLKHRVLEAKRRLAKISQGPDARWGPRQAVAEAILQPDNIVFETGPTSSEAEMLERWNQIEFYLGPRDVSTHCQGTKPKKRSSRGGKLPIDRASLRQRLLKYKCQLELNERSRGLDLPEVCDARPVSIKDGINRSFPRPGYSRYKPSSLREEISPMKKRPEQRRGSLLNPSRGA</sequence>
<evidence type="ECO:0000313" key="3">
    <source>
        <dbReference type="Proteomes" id="UP000313359"/>
    </source>
</evidence>
<proteinExistence type="predicted"/>
<evidence type="ECO:0000313" key="2">
    <source>
        <dbReference type="EMBL" id="RPD55021.1"/>
    </source>
</evidence>
<dbReference type="AlphaFoldDB" id="A0A5C2RUY5"/>
<keyword evidence="3" id="KW-1185">Reference proteome</keyword>
<feature type="compositionally biased region" description="Basic and acidic residues" evidence="1">
    <location>
        <begin position="285"/>
        <end position="301"/>
    </location>
</feature>
<gene>
    <name evidence="2" type="ORF">L227DRAFT_615676</name>
</gene>
<feature type="region of interest" description="Disordered" evidence="1">
    <location>
        <begin position="269"/>
        <end position="311"/>
    </location>
</feature>
<evidence type="ECO:0000256" key="1">
    <source>
        <dbReference type="SAM" id="MobiDB-lite"/>
    </source>
</evidence>
<protein>
    <submittedName>
        <fullName evidence="2">Uncharacterized protein</fullName>
    </submittedName>
</protein>
<dbReference type="OrthoDB" id="10509141at2759"/>